<organism evidence="12 13">
    <name type="scientific">Candidatus Desulfosporosinus infrequens</name>
    <dbReference type="NCBI Taxonomy" id="2043169"/>
    <lineage>
        <taxon>Bacteria</taxon>
        <taxon>Bacillati</taxon>
        <taxon>Bacillota</taxon>
        <taxon>Clostridia</taxon>
        <taxon>Eubacteriales</taxon>
        <taxon>Desulfitobacteriaceae</taxon>
        <taxon>Desulfosporosinus</taxon>
    </lineage>
</organism>
<dbReference type="PANTHER" id="PTHR11274:SF0">
    <property type="entry name" value="GENERAL TRANSCRIPTION AND DNA REPAIR FACTOR IIH HELICASE SUBUNIT XPB"/>
    <property type="match status" value="1"/>
</dbReference>
<evidence type="ECO:0000256" key="8">
    <source>
        <dbReference type="ARBA" id="ARBA00034808"/>
    </source>
</evidence>
<comment type="catalytic activity">
    <reaction evidence="7">
        <text>Couples ATP hydrolysis with the unwinding of duplex DNA by translocating in the 3'-5' direction.</text>
        <dbReference type="EC" id="5.6.2.4"/>
    </reaction>
</comment>
<keyword evidence="4 12" id="KW-0347">Helicase</keyword>
<evidence type="ECO:0000313" key="13">
    <source>
        <dbReference type="Proteomes" id="UP000238916"/>
    </source>
</evidence>
<dbReference type="InterPro" id="IPR006935">
    <property type="entry name" value="Helicase/UvrB_N"/>
</dbReference>
<dbReference type="PROSITE" id="PS51192">
    <property type="entry name" value="HELICASE_ATP_BIND_1"/>
    <property type="match status" value="1"/>
</dbReference>
<dbReference type="EC" id="5.6.2.4" evidence="8"/>
<keyword evidence="3 12" id="KW-0378">Hydrolase</keyword>
<keyword evidence="2" id="KW-0547">Nucleotide-binding</keyword>
<dbReference type="SUPFAM" id="SSF52540">
    <property type="entry name" value="P-loop containing nucleoside triphosphate hydrolases"/>
    <property type="match status" value="1"/>
</dbReference>
<comment type="catalytic activity">
    <reaction evidence="9">
        <text>ATP + H2O = ADP + phosphate + H(+)</text>
        <dbReference type="Rhea" id="RHEA:13065"/>
        <dbReference type="ChEBI" id="CHEBI:15377"/>
        <dbReference type="ChEBI" id="CHEBI:15378"/>
        <dbReference type="ChEBI" id="CHEBI:30616"/>
        <dbReference type="ChEBI" id="CHEBI:43474"/>
        <dbReference type="ChEBI" id="CHEBI:456216"/>
        <dbReference type="EC" id="5.6.2.4"/>
    </reaction>
</comment>
<dbReference type="Pfam" id="PF04851">
    <property type="entry name" value="ResIII"/>
    <property type="match status" value="1"/>
</dbReference>
<dbReference type="SMART" id="SM00490">
    <property type="entry name" value="HELICc"/>
    <property type="match status" value="1"/>
</dbReference>
<feature type="domain" description="Helicase ATP-binding" evidence="10">
    <location>
        <begin position="211"/>
        <end position="367"/>
    </location>
</feature>
<evidence type="ECO:0000256" key="4">
    <source>
        <dbReference type="ARBA" id="ARBA00022806"/>
    </source>
</evidence>
<dbReference type="InterPro" id="IPR027417">
    <property type="entry name" value="P-loop_NTPase"/>
</dbReference>
<name>A0A2U3KI56_9FIRM</name>
<dbReference type="AlphaFoldDB" id="A0A2U3KI56"/>
<evidence type="ECO:0000256" key="1">
    <source>
        <dbReference type="ARBA" id="ARBA00006637"/>
    </source>
</evidence>
<dbReference type="InterPro" id="IPR050615">
    <property type="entry name" value="ATP-dep_DNA_Helicase"/>
</dbReference>
<evidence type="ECO:0000313" key="12">
    <source>
        <dbReference type="EMBL" id="SPF39217.1"/>
    </source>
</evidence>
<reference evidence="13" key="1">
    <citation type="submission" date="2018-02" db="EMBL/GenBank/DDBJ databases">
        <authorList>
            <person name="Hausmann B."/>
        </authorList>
    </citation>
    <scope>NUCLEOTIDE SEQUENCE [LARGE SCALE GENOMIC DNA]</scope>
    <source>
        <strain evidence="13">Peat soil MAG SbF1</strain>
    </source>
</reference>
<dbReference type="GO" id="GO:0016887">
    <property type="term" value="F:ATP hydrolysis activity"/>
    <property type="evidence" value="ECO:0007669"/>
    <property type="project" value="RHEA"/>
</dbReference>
<evidence type="ECO:0000256" key="5">
    <source>
        <dbReference type="ARBA" id="ARBA00022840"/>
    </source>
</evidence>
<accession>A0A2U3KI56</accession>
<comment type="similarity">
    <text evidence="1">Belongs to the helicase family. RAD25/XPB subfamily.</text>
</comment>
<dbReference type="SMART" id="SM00487">
    <property type="entry name" value="DEXDc"/>
    <property type="match status" value="1"/>
</dbReference>
<evidence type="ECO:0000259" key="10">
    <source>
        <dbReference type="PROSITE" id="PS51192"/>
    </source>
</evidence>
<dbReference type="GO" id="GO:0005524">
    <property type="term" value="F:ATP binding"/>
    <property type="evidence" value="ECO:0007669"/>
    <property type="project" value="UniProtKB-KW"/>
</dbReference>
<evidence type="ECO:0000256" key="3">
    <source>
        <dbReference type="ARBA" id="ARBA00022801"/>
    </source>
</evidence>
<dbReference type="PRINTS" id="PR00851">
    <property type="entry name" value="XRODRMPGMNTB"/>
</dbReference>
<dbReference type="GO" id="GO:0043138">
    <property type="term" value="F:3'-5' DNA helicase activity"/>
    <property type="evidence" value="ECO:0007669"/>
    <property type="project" value="UniProtKB-EC"/>
</dbReference>
<dbReference type="InterPro" id="IPR001650">
    <property type="entry name" value="Helicase_C-like"/>
</dbReference>
<dbReference type="Pfam" id="PF13625">
    <property type="entry name" value="Helicase_C_3"/>
    <property type="match status" value="1"/>
</dbReference>
<dbReference type="NCBIfam" id="NF045503">
    <property type="entry name" value="repair_heli_XPB"/>
    <property type="match status" value="1"/>
</dbReference>
<dbReference type="Pfam" id="PF16203">
    <property type="entry name" value="ERCC3_RAD25_C"/>
    <property type="match status" value="1"/>
</dbReference>
<proteinExistence type="inferred from homology"/>
<dbReference type="Gene3D" id="3.40.50.300">
    <property type="entry name" value="P-loop containing nucleotide triphosphate hydrolases"/>
    <property type="match status" value="2"/>
</dbReference>
<dbReference type="GO" id="GO:0003677">
    <property type="term" value="F:DNA binding"/>
    <property type="evidence" value="ECO:0007669"/>
    <property type="project" value="InterPro"/>
</dbReference>
<sequence length="569" mass="64673">MLAVTNPLIVQSDRSVLLEVQNPLYEEARDTLAIFAELEKSPEYMHTYRITPLSLWNAASSGIAVSDVLTGLENYSKFPLPDAVRTEIQQLMGRYGLVKLIRDRDKLCLVAEDPVILLEIIRHKEVKLLLAFGEREINYDASNPSVKRVEINPEARGQIKQLLMKLFYPVEDLAGYSEGTPLPIAWRTEKPLADPFALRSYQQEAVATFHQQGSVRGGSGVLVLPCGAGKTVIGMGVMAELQCETLILTTNNSAVKQWLRELADKTTLEDTQMGEYTGEKKEICSVTVATYQILTHRSSTTGEFSHFHLFNEKNWGLIIYDEVHLLPAPVFRATADLQAKRRLGLTATLVREDGKEEEVFSLIGPKKVDVPWRLLEAQGWIATAVCTEWRISMSQSRRMDYALAEEKEKFRLAAENPRKLERVFELMEQHREDLVLVIGQYVRQLEMLARELNAPIITGKTPQRERDRLYEEFRSGRLRCLVVSKVANFAIDLPDANVAIQVSGTFGSRQEEAQRLGRILRPKQGDGKAYFYSLVSKDTKEQEFAMHRQLFLTEQGYAYKIMIEEDLEK</sequence>
<dbReference type="InterPro" id="IPR032438">
    <property type="entry name" value="ERCC3_RAD25_C"/>
</dbReference>
<feature type="domain" description="Helicase C-terminal" evidence="11">
    <location>
        <begin position="419"/>
        <end position="567"/>
    </location>
</feature>
<evidence type="ECO:0000256" key="2">
    <source>
        <dbReference type="ARBA" id="ARBA00022741"/>
    </source>
</evidence>
<evidence type="ECO:0000259" key="11">
    <source>
        <dbReference type="PROSITE" id="PS51194"/>
    </source>
</evidence>
<dbReference type="InterPro" id="IPR032830">
    <property type="entry name" value="XPB/Ssl2_N"/>
</dbReference>
<dbReference type="OrthoDB" id="9802848at2"/>
<gene>
    <name evidence="12" type="primary">ercc</name>
    <name evidence="12" type="ORF">SBF1_2000002</name>
</gene>
<evidence type="ECO:0000256" key="7">
    <source>
        <dbReference type="ARBA" id="ARBA00034617"/>
    </source>
</evidence>
<dbReference type="PANTHER" id="PTHR11274">
    <property type="entry name" value="RAD25/XP-B DNA REPAIR HELICASE"/>
    <property type="match status" value="1"/>
</dbReference>
<keyword evidence="5" id="KW-0067">ATP-binding</keyword>
<dbReference type="EMBL" id="OMOF01000114">
    <property type="protein sequence ID" value="SPF39217.1"/>
    <property type="molecule type" value="Genomic_DNA"/>
</dbReference>
<dbReference type="InterPro" id="IPR014001">
    <property type="entry name" value="Helicase_ATP-bd"/>
</dbReference>
<evidence type="ECO:0000256" key="6">
    <source>
        <dbReference type="ARBA" id="ARBA00023235"/>
    </source>
</evidence>
<evidence type="ECO:0000256" key="9">
    <source>
        <dbReference type="ARBA" id="ARBA00048988"/>
    </source>
</evidence>
<dbReference type="PROSITE" id="PS51194">
    <property type="entry name" value="HELICASE_CTER"/>
    <property type="match status" value="1"/>
</dbReference>
<dbReference type="Proteomes" id="UP000238916">
    <property type="component" value="Unassembled WGS sequence"/>
</dbReference>
<dbReference type="CDD" id="cd18789">
    <property type="entry name" value="SF2_C_XPB"/>
    <property type="match status" value="1"/>
</dbReference>
<keyword evidence="6" id="KW-0413">Isomerase</keyword>
<protein>
    <recommendedName>
        <fullName evidence="8">DNA 3'-5' helicase</fullName>
        <ecNumber evidence="8">5.6.2.4</ecNumber>
    </recommendedName>
</protein>